<dbReference type="OrthoDB" id="9813771at2"/>
<dbReference type="InterPro" id="IPR020568">
    <property type="entry name" value="Ribosomal_Su5_D2-typ_SF"/>
</dbReference>
<keyword evidence="6" id="KW-1185">Reference proteome</keyword>
<keyword evidence="2" id="KW-1133">Transmembrane helix</keyword>
<dbReference type="InterPro" id="IPR020569">
    <property type="entry name" value="UPF0029_Impact_CS"/>
</dbReference>
<organism evidence="5 6">
    <name type="scientific">Thermanaeromonas toyohensis ToBE</name>
    <dbReference type="NCBI Taxonomy" id="698762"/>
    <lineage>
        <taxon>Bacteria</taxon>
        <taxon>Bacillati</taxon>
        <taxon>Bacillota</taxon>
        <taxon>Clostridia</taxon>
        <taxon>Neomoorellales</taxon>
        <taxon>Neomoorellaceae</taxon>
        <taxon>Thermanaeromonas</taxon>
    </lineage>
</organism>
<evidence type="ECO:0000259" key="4">
    <source>
        <dbReference type="Pfam" id="PF09186"/>
    </source>
</evidence>
<dbReference type="GO" id="GO:0005737">
    <property type="term" value="C:cytoplasm"/>
    <property type="evidence" value="ECO:0007669"/>
    <property type="project" value="TreeGrafter"/>
</dbReference>
<evidence type="ECO:0000313" key="5">
    <source>
        <dbReference type="EMBL" id="SMB93769.1"/>
    </source>
</evidence>
<keyword evidence="2" id="KW-0812">Transmembrane</keyword>
<dbReference type="Pfam" id="PF01205">
    <property type="entry name" value="Impact_N"/>
    <property type="match status" value="1"/>
</dbReference>
<feature type="transmembrane region" description="Helical" evidence="2">
    <location>
        <begin position="85"/>
        <end position="105"/>
    </location>
</feature>
<dbReference type="Pfam" id="PF09186">
    <property type="entry name" value="DUF1949"/>
    <property type="match status" value="1"/>
</dbReference>
<evidence type="ECO:0000313" key="6">
    <source>
        <dbReference type="Proteomes" id="UP000192569"/>
    </source>
</evidence>
<feature type="domain" description="Impact N-terminal" evidence="3">
    <location>
        <begin position="22"/>
        <end position="127"/>
    </location>
</feature>
<dbReference type="STRING" id="698762.SAMN00808754_0911"/>
<dbReference type="SUPFAM" id="SSF54211">
    <property type="entry name" value="Ribosomal protein S5 domain 2-like"/>
    <property type="match status" value="1"/>
</dbReference>
<dbReference type="InterPro" id="IPR023582">
    <property type="entry name" value="Impact"/>
</dbReference>
<dbReference type="PANTHER" id="PTHR16301">
    <property type="entry name" value="IMPACT-RELATED"/>
    <property type="match status" value="1"/>
</dbReference>
<accession>A0A1W1VK63</accession>
<dbReference type="InterPro" id="IPR001498">
    <property type="entry name" value="Impact_N"/>
</dbReference>
<dbReference type="PROSITE" id="PS00910">
    <property type="entry name" value="UPF0029"/>
    <property type="match status" value="1"/>
</dbReference>
<dbReference type="Gene3D" id="3.30.70.240">
    <property type="match status" value="1"/>
</dbReference>
<dbReference type="SUPFAM" id="SSF54980">
    <property type="entry name" value="EF-G C-terminal domain-like"/>
    <property type="match status" value="1"/>
</dbReference>
<dbReference type="GO" id="GO:0006446">
    <property type="term" value="P:regulation of translational initiation"/>
    <property type="evidence" value="ECO:0007669"/>
    <property type="project" value="TreeGrafter"/>
</dbReference>
<gene>
    <name evidence="5" type="ORF">SAMN00808754_0911</name>
</gene>
<dbReference type="AlphaFoldDB" id="A0A1W1VK63"/>
<feature type="domain" description="UPF0029" evidence="4">
    <location>
        <begin position="143"/>
        <end position="187"/>
    </location>
</feature>
<dbReference type="InterPro" id="IPR035647">
    <property type="entry name" value="EFG_III/V"/>
</dbReference>
<name>A0A1W1VK63_9FIRM</name>
<dbReference type="InterPro" id="IPR036956">
    <property type="entry name" value="Impact_N_sf"/>
</dbReference>
<dbReference type="Proteomes" id="UP000192569">
    <property type="component" value="Chromosome I"/>
</dbReference>
<dbReference type="EMBL" id="LT838272">
    <property type="protein sequence ID" value="SMB93769.1"/>
    <property type="molecule type" value="Genomic_DNA"/>
</dbReference>
<sequence length="199" mass="22026">MEGMGAYTTVATQAEVEVKIERSRFLAWVQEASTEEEARAIISERQRLHREATHNCFAYRLGLPPKEIVYYSDAGEPSGTAGRPILGAILSLGLTNVVVVVSRYFGGKKLGKRGLIEAYSGVARKALEKAGRVVKVITRQVELVCTYPGLDRVLKFLNSYGGRVVAADYGEEVRLTIEVPEGVGEQFWSQIEAWARFNN</sequence>
<evidence type="ECO:0000256" key="2">
    <source>
        <dbReference type="SAM" id="Phobius"/>
    </source>
</evidence>
<protein>
    <submittedName>
        <fullName evidence="5">Uncharacterized protein, YigZ family</fullName>
    </submittedName>
</protein>
<reference evidence="5 6" key="1">
    <citation type="submission" date="2017-04" db="EMBL/GenBank/DDBJ databases">
        <authorList>
            <person name="Afonso C.L."/>
            <person name="Miller P.J."/>
            <person name="Scott M.A."/>
            <person name="Spackman E."/>
            <person name="Goraichik I."/>
            <person name="Dimitrov K.M."/>
            <person name="Suarez D.L."/>
            <person name="Swayne D.E."/>
        </authorList>
    </citation>
    <scope>NUCLEOTIDE SEQUENCE [LARGE SCALE GENOMIC DNA]</scope>
    <source>
        <strain evidence="5 6">ToBE</strain>
    </source>
</reference>
<dbReference type="InterPro" id="IPR015269">
    <property type="entry name" value="UPF0029_Impact_C"/>
</dbReference>
<dbReference type="Gene3D" id="3.30.230.30">
    <property type="entry name" value="Impact, N-terminal domain"/>
    <property type="match status" value="1"/>
</dbReference>
<comment type="similarity">
    <text evidence="1">Belongs to the IMPACT family.</text>
</comment>
<keyword evidence="2" id="KW-0472">Membrane</keyword>
<dbReference type="RefSeq" id="WP_084664417.1">
    <property type="nucleotide sequence ID" value="NZ_LT838272.1"/>
</dbReference>
<dbReference type="PANTHER" id="PTHR16301:SF20">
    <property type="entry name" value="IMPACT FAMILY MEMBER YIGZ"/>
    <property type="match status" value="1"/>
</dbReference>
<proteinExistence type="inferred from homology"/>
<evidence type="ECO:0000256" key="1">
    <source>
        <dbReference type="ARBA" id="ARBA00007665"/>
    </source>
</evidence>
<evidence type="ECO:0000259" key="3">
    <source>
        <dbReference type="Pfam" id="PF01205"/>
    </source>
</evidence>